<reference evidence="1" key="1">
    <citation type="submission" date="2023-05" db="EMBL/GenBank/DDBJ databases">
        <title>Genome and transcriptome analyses reveal genes involved in the formation of fine ridges on petal epidermal cells in Hibiscus trionum.</title>
        <authorList>
            <person name="Koshimizu S."/>
            <person name="Masuda S."/>
            <person name="Ishii T."/>
            <person name="Shirasu K."/>
            <person name="Hoshino A."/>
            <person name="Arita M."/>
        </authorList>
    </citation>
    <scope>NUCLEOTIDE SEQUENCE</scope>
    <source>
        <strain evidence="1">Hamamatsu line</strain>
    </source>
</reference>
<dbReference type="AlphaFoldDB" id="A0A9W7GYS5"/>
<accession>A0A9W7GYS5</accession>
<dbReference type="OrthoDB" id="1413838at2759"/>
<protein>
    <submittedName>
        <fullName evidence="1">Uncharacterized protein</fullName>
    </submittedName>
</protein>
<gene>
    <name evidence="1" type="ORF">HRI_000304800</name>
</gene>
<comment type="caution">
    <text evidence="1">The sequence shown here is derived from an EMBL/GenBank/DDBJ whole genome shotgun (WGS) entry which is preliminary data.</text>
</comment>
<sequence length="81" mass="9399">MIANSCKSRDVREANTSIGEVLAELQTLDEVANDPVFHTNCCQLMIFKPTRETFIGLRGLEKKRIHWLRHAVYNSFPFMKM</sequence>
<name>A0A9W7GYS5_HIBTR</name>
<evidence type="ECO:0000313" key="1">
    <source>
        <dbReference type="EMBL" id="GMI66355.1"/>
    </source>
</evidence>
<proteinExistence type="predicted"/>
<evidence type="ECO:0000313" key="2">
    <source>
        <dbReference type="Proteomes" id="UP001165190"/>
    </source>
</evidence>
<dbReference type="EMBL" id="BSYR01000004">
    <property type="protein sequence ID" value="GMI66355.1"/>
    <property type="molecule type" value="Genomic_DNA"/>
</dbReference>
<dbReference type="Proteomes" id="UP001165190">
    <property type="component" value="Unassembled WGS sequence"/>
</dbReference>
<keyword evidence="2" id="KW-1185">Reference proteome</keyword>
<organism evidence="1 2">
    <name type="scientific">Hibiscus trionum</name>
    <name type="common">Flower of an hour</name>
    <dbReference type="NCBI Taxonomy" id="183268"/>
    <lineage>
        <taxon>Eukaryota</taxon>
        <taxon>Viridiplantae</taxon>
        <taxon>Streptophyta</taxon>
        <taxon>Embryophyta</taxon>
        <taxon>Tracheophyta</taxon>
        <taxon>Spermatophyta</taxon>
        <taxon>Magnoliopsida</taxon>
        <taxon>eudicotyledons</taxon>
        <taxon>Gunneridae</taxon>
        <taxon>Pentapetalae</taxon>
        <taxon>rosids</taxon>
        <taxon>malvids</taxon>
        <taxon>Malvales</taxon>
        <taxon>Malvaceae</taxon>
        <taxon>Malvoideae</taxon>
        <taxon>Hibiscus</taxon>
    </lineage>
</organism>